<dbReference type="EMBL" id="JANDHW010000015">
    <property type="protein sequence ID" value="MCP9612881.1"/>
    <property type="molecule type" value="Genomic_DNA"/>
</dbReference>
<dbReference type="RefSeq" id="WP_255028258.1">
    <property type="nucleotide sequence ID" value="NZ_JANDHW010000015.1"/>
</dbReference>
<protein>
    <submittedName>
        <fullName evidence="2">Lysine exporter LysO family protein</fullName>
    </submittedName>
</protein>
<feature type="transmembrane region" description="Helical" evidence="1">
    <location>
        <begin position="20"/>
        <end position="38"/>
    </location>
</feature>
<evidence type="ECO:0000256" key="1">
    <source>
        <dbReference type="SAM" id="Phobius"/>
    </source>
</evidence>
<evidence type="ECO:0000313" key="2">
    <source>
        <dbReference type="EMBL" id="MCP9612881.1"/>
    </source>
</evidence>
<gene>
    <name evidence="2" type="ORF">NMU02_12345</name>
</gene>
<reference evidence="2 3" key="1">
    <citation type="submission" date="2022-07" db="EMBL/GenBank/DDBJ databases">
        <title>Fecal culturing of patients with breast cancer.</title>
        <authorList>
            <person name="Teng N.M.Y."/>
            <person name="Kiu R."/>
            <person name="Evans R."/>
            <person name="Baker D.J."/>
            <person name="Zenner C."/>
            <person name="Robinson S.D."/>
            <person name="Hall L.J."/>
        </authorList>
    </citation>
    <scope>NUCLEOTIDE SEQUENCE [LARGE SCALE GENOMIC DNA]</scope>
    <source>
        <strain evidence="2 3">LH1063</strain>
    </source>
</reference>
<comment type="caution">
    <text evidence="2">The sequence shown here is derived from an EMBL/GenBank/DDBJ whole genome shotgun (WGS) entry which is preliminary data.</text>
</comment>
<organism evidence="2 3">
    <name type="scientific">Coprobacter tertius</name>
    <dbReference type="NCBI Taxonomy" id="2944915"/>
    <lineage>
        <taxon>Bacteria</taxon>
        <taxon>Pseudomonadati</taxon>
        <taxon>Bacteroidota</taxon>
        <taxon>Bacteroidia</taxon>
        <taxon>Bacteroidales</taxon>
        <taxon>Barnesiellaceae</taxon>
        <taxon>Coprobacter</taxon>
    </lineage>
</organism>
<keyword evidence="1" id="KW-1133">Transmembrane helix</keyword>
<keyword evidence="3" id="KW-1185">Reference proteome</keyword>
<accession>A0ABT1MLV6</accession>
<evidence type="ECO:0000313" key="3">
    <source>
        <dbReference type="Proteomes" id="UP001205603"/>
    </source>
</evidence>
<keyword evidence="1" id="KW-0812">Transmembrane</keyword>
<name>A0ABT1MLV6_9BACT</name>
<dbReference type="Pfam" id="PF03956">
    <property type="entry name" value="Lys_export"/>
    <property type="match status" value="1"/>
</dbReference>
<dbReference type="Proteomes" id="UP001205603">
    <property type="component" value="Unassembled WGS sequence"/>
</dbReference>
<feature type="transmembrane region" description="Helical" evidence="1">
    <location>
        <begin position="58"/>
        <end position="80"/>
    </location>
</feature>
<keyword evidence="1" id="KW-0472">Membrane</keyword>
<dbReference type="InterPro" id="IPR005642">
    <property type="entry name" value="LysO"/>
</dbReference>
<sequence>MGLGILAGHLLKKKKRIFPFIGKLNTGIIFLLLFVMGISVGNNREIMENITGLGSTAILIGIGCTTGSIIFTMIVQKIFFKEKIKKEDKK</sequence>
<proteinExistence type="predicted"/>